<dbReference type="Gene3D" id="3.40.50.1000">
    <property type="entry name" value="HAD superfamily/HAD-like"/>
    <property type="match status" value="1"/>
</dbReference>
<comment type="similarity">
    <text evidence="2 4">Belongs to the trehalose phosphatase family.</text>
</comment>
<protein>
    <recommendedName>
        <fullName evidence="4">Trehalose 6-phosphate phosphatase</fullName>
        <ecNumber evidence="4">3.1.3.12</ecNumber>
    </recommendedName>
</protein>
<dbReference type="GO" id="GO:0005992">
    <property type="term" value="P:trehalose biosynthetic process"/>
    <property type="evidence" value="ECO:0007669"/>
    <property type="project" value="UniProtKB-UniPathway"/>
</dbReference>
<dbReference type="EC" id="3.1.3.12" evidence="4"/>
<dbReference type="AlphaFoldDB" id="A0A248UP18"/>
<dbReference type="CDD" id="cd01627">
    <property type="entry name" value="HAD_TPP"/>
    <property type="match status" value="1"/>
</dbReference>
<dbReference type="EMBL" id="CP022605">
    <property type="protein sequence ID" value="ASV88593.1"/>
    <property type="molecule type" value="Genomic_DNA"/>
</dbReference>
<keyword evidence="4" id="KW-0479">Metal-binding</keyword>
<dbReference type="UniPathway" id="UPA00299"/>
<dbReference type="GO" id="GO:0046872">
    <property type="term" value="F:metal ion binding"/>
    <property type="evidence" value="ECO:0007669"/>
    <property type="project" value="UniProtKB-KW"/>
</dbReference>
<dbReference type="NCBIfam" id="TIGR00685">
    <property type="entry name" value="T6PP"/>
    <property type="match status" value="1"/>
</dbReference>
<dbReference type="Gene3D" id="3.30.70.1020">
    <property type="entry name" value="Trehalose-6-phosphate phosphatase related protein, domain 2"/>
    <property type="match status" value="1"/>
</dbReference>
<dbReference type="InterPro" id="IPR036412">
    <property type="entry name" value="HAD-like_sf"/>
</dbReference>
<organism evidence="5 6">
    <name type="scientific">Ochrobactrum quorumnocens</name>
    <dbReference type="NCBI Taxonomy" id="271865"/>
    <lineage>
        <taxon>Bacteria</taxon>
        <taxon>Pseudomonadati</taxon>
        <taxon>Pseudomonadota</taxon>
        <taxon>Alphaproteobacteria</taxon>
        <taxon>Hyphomicrobiales</taxon>
        <taxon>Brucellaceae</taxon>
        <taxon>Brucella/Ochrobactrum group</taxon>
        <taxon>Ochrobactrum</taxon>
    </lineage>
</organism>
<comment type="catalytic activity">
    <reaction evidence="4">
        <text>alpha,alpha-trehalose 6-phosphate + H2O = alpha,alpha-trehalose + phosphate</text>
        <dbReference type="Rhea" id="RHEA:23420"/>
        <dbReference type="ChEBI" id="CHEBI:15377"/>
        <dbReference type="ChEBI" id="CHEBI:16551"/>
        <dbReference type="ChEBI" id="CHEBI:43474"/>
        <dbReference type="ChEBI" id="CHEBI:58429"/>
        <dbReference type="EC" id="3.1.3.12"/>
    </reaction>
</comment>
<evidence type="ECO:0000256" key="1">
    <source>
        <dbReference type="ARBA" id="ARBA00005199"/>
    </source>
</evidence>
<dbReference type="InterPro" id="IPR006379">
    <property type="entry name" value="HAD-SF_hydro_IIB"/>
</dbReference>
<dbReference type="Proteomes" id="UP000215256">
    <property type="component" value="Plasmid unnamed1"/>
</dbReference>
<gene>
    <name evidence="5" type="primary">otsB</name>
    <name evidence="5" type="ORF">CES85_2908</name>
</gene>
<dbReference type="PANTHER" id="PTHR43768:SF3">
    <property type="entry name" value="TREHALOSE 6-PHOSPHATE PHOSPHATASE"/>
    <property type="match status" value="1"/>
</dbReference>
<evidence type="ECO:0000256" key="3">
    <source>
        <dbReference type="ARBA" id="ARBA00022801"/>
    </source>
</evidence>
<accession>A0A248UP18</accession>
<geneLocation type="plasmid" evidence="5 6">
    <name>unnamed1</name>
</geneLocation>
<dbReference type="KEGG" id="och:CES85_2908"/>
<keyword evidence="3 4" id="KW-0378">Hydrolase</keyword>
<evidence type="ECO:0000256" key="4">
    <source>
        <dbReference type="RuleBase" id="RU361117"/>
    </source>
</evidence>
<dbReference type="InterPro" id="IPR003337">
    <property type="entry name" value="Trehalose_PPase"/>
</dbReference>
<keyword evidence="5" id="KW-0614">Plasmid</keyword>
<name>A0A248UP18_9HYPH</name>
<proteinExistence type="inferred from homology"/>
<sequence length="313" mass="34625">MLAAQRTFHLWHGDTVVLACSCPILLCMPKYKESKEPMEWTAPSLFSFPGFHYLKTDVSTNWADFSDLTRLSFFFDLDGTLLDLAPTPDAVRVEVGLQENLELLSKRTSGAVAIVTGRSIKFVDQLFPRHSFFVAGLHGAEFRFGSEKSSTYEMAHSNAERHDEWYLTARDMAKGEADHLEGVIFEDKGGAFALHYRLAPDKEEAVRHIMTAAAESAGAAYSLQGGKFVFELKPAGSDKAQALRRFMRVGPFQSKFPVAAGDDLTDEAMFLEANSMGGASIRVGMHGVGNKTNASIVTHSPEQFRCWIGRLCK</sequence>
<dbReference type="InterPro" id="IPR023214">
    <property type="entry name" value="HAD_sf"/>
</dbReference>
<comment type="pathway">
    <text evidence="1 4">Glycan biosynthesis; trehalose biosynthesis.</text>
</comment>
<keyword evidence="4" id="KW-0460">Magnesium</keyword>
<dbReference type="InterPro" id="IPR044651">
    <property type="entry name" value="OTSB-like"/>
</dbReference>
<dbReference type="NCBIfam" id="TIGR01484">
    <property type="entry name" value="HAD-SF-IIB"/>
    <property type="match status" value="1"/>
</dbReference>
<dbReference type="GO" id="GO:0004805">
    <property type="term" value="F:trehalose-phosphatase activity"/>
    <property type="evidence" value="ECO:0007669"/>
    <property type="project" value="UniProtKB-EC"/>
</dbReference>
<dbReference type="SUPFAM" id="SSF56784">
    <property type="entry name" value="HAD-like"/>
    <property type="match status" value="1"/>
</dbReference>
<evidence type="ECO:0000313" key="6">
    <source>
        <dbReference type="Proteomes" id="UP000215256"/>
    </source>
</evidence>
<reference evidence="5 6" key="1">
    <citation type="submission" date="2017-07" db="EMBL/GenBank/DDBJ databases">
        <title>Phylogenetic study on the rhizospheric bacterium Ochrobactrum sp. A44.</title>
        <authorList>
            <person name="Krzyzanowska D.M."/>
            <person name="Ossowicki A."/>
            <person name="Rajewska M."/>
            <person name="Maciag T."/>
            <person name="Kaczynski Z."/>
            <person name="Czerwicka M."/>
            <person name="Jafra S."/>
        </authorList>
    </citation>
    <scope>NUCLEOTIDE SEQUENCE [LARGE SCALE GENOMIC DNA]</scope>
    <source>
        <strain evidence="5 6">A44</strain>
        <plasmid evidence="5 6">unnamed1</plasmid>
    </source>
</reference>
<dbReference type="Pfam" id="PF02358">
    <property type="entry name" value="Trehalose_PPase"/>
    <property type="match status" value="1"/>
</dbReference>
<evidence type="ECO:0000256" key="2">
    <source>
        <dbReference type="ARBA" id="ARBA00008770"/>
    </source>
</evidence>
<comment type="cofactor">
    <cofactor evidence="4">
        <name>Mg(2+)</name>
        <dbReference type="ChEBI" id="CHEBI:18420"/>
    </cofactor>
</comment>
<comment type="function">
    <text evidence="4">Removes the phosphate from trehalose 6-phosphate to produce free trehalose.</text>
</comment>
<evidence type="ECO:0000313" key="5">
    <source>
        <dbReference type="EMBL" id="ASV88593.1"/>
    </source>
</evidence>
<dbReference type="PANTHER" id="PTHR43768">
    <property type="entry name" value="TREHALOSE 6-PHOSPHATE PHOSPHATASE"/>
    <property type="match status" value="1"/>
</dbReference>